<feature type="disulfide bond" evidence="9">
    <location>
        <begin position="138"/>
        <end position="147"/>
    </location>
</feature>
<proteinExistence type="inferred from homology"/>
<dbReference type="InterPro" id="IPR000175">
    <property type="entry name" value="Na/ntran_symport"/>
</dbReference>
<evidence type="ECO:0000256" key="3">
    <source>
        <dbReference type="ARBA" id="ARBA00022448"/>
    </source>
</evidence>
<dbReference type="GO" id="GO:0089718">
    <property type="term" value="P:amino acid import across plasma membrane"/>
    <property type="evidence" value="ECO:0007669"/>
    <property type="project" value="TreeGrafter"/>
</dbReference>
<feature type="binding site" evidence="8">
    <location>
        <position position="283"/>
    </location>
    <ligand>
        <name>Na(+)</name>
        <dbReference type="ChEBI" id="CHEBI:29101"/>
        <label>1</label>
    </ligand>
</feature>
<evidence type="ECO:0000256" key="1">
    <source>
        <dbReference type="ARBA" id="ARBA00004141"/>
    </source>
</evidence>
<evidence type="ECO:0000313" key="13">
    <source>
        <dbReference type="Proteomes" id="UP001347796"/>
    </source>
</evidence>
<feature type="transmembrane region" description="Helical" evidence="11">
    <location>
        <begin position="96"/>
        <end position="126"/>
    </location>
</feature>
<feature type="transmembrane region" description="Helical" evidence="11">
    <location>
        <begin position="198"/>
        <end position="218"/>
    </location>
</feature>
<feature type="binding site" evidence="8">
    <location>
        <position position="383"/>
    </location>
    <ligand>
        <name>Na(+)</name>
        <dbReference type="ChEBI" id="CHEBI:29101"/>
        <label>1</label>
    </ligand>
</feature>
<dbReference type="PROSITE" id="PS00610">
    <property type="entry name" value="NA_NEUROTRAN_SYMP_1"/>
    <property type="match status" value="1"/>
</dbReference>
<protein>
    <recommendedName>
        <fullName evidence="10">Transporter</fullName>
    </recommendedName>
</protein>
<keyword evidence="8" id="KW-0479">Metal-binding</keyword>
<keyword evidence="9" id="KW-1015">Disulfide bond</keyword>
<dbReference type="PRINTS" id="PR00176">
    <property type="entry name" value="NANEUSMPORT"/>
</dbReference>
<evidence type="ECO:0000256" key="11">
    <source>
        <dbReference type="SAM" id="Phobius"/>
    </source>
</evidence>
<dbReference type="SUPFAM" id="SSF161070">
    <property type="entry name" value="SNF-like"/>
    <property type="match status" value="1"/>
</dbReference>
<dbReference type="Proteomes" id="UP001347796">
    <property type="component" value="Unassembled WGS sequence"/>
</dbReference>
<dbReference type="GO" id="GO:0005886">
    <property type="term" value="C:plasma membrane"/>
    <property type="evidence" value="ECO:0007669"/>
    <property type="project" value="TreeGrafter"/>
</dbReference>
<feature type="transmembrane region" description="Helical" evidence="11">
    <location>
        <begin position="227"/>
        <end position="252"/>
    </location>
</feature>
<evidence type="ECO:0000256" key="2">
    <source>
        <dbReference type="ARBA" id="ARBA00006459"/>
    </source>
</evidence>
<keyword evidence="5 11" id="KW-1133">Transmembrane helix</keyword>
<feature type="transmembrane region" description="Helical" evidence="11">
    <location>
        <begin position="440"/>
        <end position="468"/>
    </location>
</feature>
<evidence type="ECO:0000256" key="4">
    <source>
        <dbReference type="ARBA" id="ARBA00022692"/>
    </source>
</evidence>
<feature type="transmembrane region" description="Helical" evidence="11">
    <location>
        <begin position="409"/>
        <end position="434"/>
    </location>
</feature>
<keyword evidence="4 10" id="KW-0812">Transmembrane</keyword>
<gene>
    <name evidence="12" type="ORF">SNE40_021988</name>
</gene>
<dbReference type="GO" id="GO:0005283">
    <property type="term" value="F:amino acid:sodium symporter activity"/>
    <property type="evidence" value="ECO:0007669"/>
    <property type="project" value="TreeGrafter"/>
</dbReference>
<evidence type="ECO:0000313" key="12">
    <source>
        <dbReference type="EMBL" id="KAK6168092.1"/>
    </source>
</evidence>
<comment type="caution">
    <text evidence="12">The sequence shown here is derived from an EMBL/GenBank/DDBJ whole genome shotgun (WGS) entry which is preliminary data.</text>
</comment>
<reference evidence="12 13" key="1">
    <citation type="submission" date="2024-01" db="EMBL/GenBank/DDBJ databases">
        <title>The genome of the rayed Mediterranean limpet Patella caerulea (Linnaeus, 1758).</title>
        <authorList>
            <person name="Anh-Thu Weber A."/>
            <person name="Halstead-Nussloch G."/>
        </authorList>
    </citation>
    <scope>NUCLEOTIDE SEQUENCE [LARGE SCALE GENOMIC DNA]</scope>
    <source>
        <strain evidence="12">AATW-2023a</strain>
        <tissue evidence="12">Whole specimen</tissue>
    </source>
</reference>
<evidence type="ECO:0000256" key="10">
    <source>
        <dbReference type="RuleBase" id="RU003732"/>
    </source>
</evidence>
<dbReference type="PANTHER" id="PTHR11616">
    <property type="entry name" value="SODIUM/CHLORIDE DEPENDENT TRANSPORTER"/>
    <property type="match status" value="1"/>
</dbReference>
<evidence type="ECO:0000256" key="6">
    <source>
        <dbReference type="ARBA" id="ARBA00023136"/>
    </source>
</evidence>
<keyword evidence="3 10" id="KW-0813">Transport</keyword>
<dbReference type="PROSITE" id="PS50267">
    <property type="entry name" value="NA_NEUROTRAN_SYMP_3"/>
    <property type="match status" value="1"/>
</dbReference>
<evidence type="ECO:0000256" key="9">
    <source>
        <dbReference type="PIRSR" id="PIRSR600175-2"/>
    </source>
</evidence>
<organism evidence="12 13">
    <name type="scientific">Patella caerulea</name>
    <name type="common">Rayed Mediterranean limpet</name>
    <dbReference type="NCBI Taxonomy" id="87958"/>
    <lineage>
        <taxon>Eukaryota</taxon>
        <taxon>Metazoa</taxon>
        <taxon>Spiralia</taxon>
        <taxon>Lophotrochozoa</taxon>
        <taxon>Mollusca</taxon>
        <taxon>Gastropoda</taxon>
        <taxon>Patellogastropoda</taxon>
        <taxon>Patelloidea</taxon>
        <taxon>Patellidae</taxon>
        <taxon>Patella</taxon>
    </lineage>
</organism>
<evidence type="ECO:0000256" key="5">
    <source>
        <dbReference type="ARBA" id="ARBA00022989"/>
    </source>
</evidence>
<feature type="binding site" evidence="8">
    <location>
        <position position="37"/>
    </location>
    <ligand>
        <name>Na(+)</name>
        <dbReference type="ChEBI" id="CHEBI:29101"/>
        <label>1</label>
    </ligand>
</feature>
<accession>A0AAN8IYH6</accession>
<name>A0AAN8IYH6_PATCE</name>
<keyword evidence="6 11" id="KW-0472">Membrane</keyword>
<evidence type="ECO:0000256" key="8">
    <source>
        <dbReference type="PIRSR" id="PIRSR600175-1"/>
    </source>
</evidence>
<comment type="similarity">
    <text evidence="2 10">Belongs to the sodium:neurotransmitter symporter (SNF) (TC 2.A.22) family.</text>
</comment>
<dbReference type="AlphaFoldDB" id="A0AAN8IYH6"/>
<feature type="transmembrane region" description="Helical" evidence="11">
    <location>
        <begin position="368"/>
        <end position="389"/>
    </location>
</feature>
<keyword evidence="10" id="KW-0769">Symport</keyword>
<dbReference type="PANTHER" id="PTHR11616:SF321">
    <property type="entry name" value="SODIUM-DEPENDENT NUTRIENT AMINO ACID TRANSPORTER 1-RELATED"/>
    <property type="match status" value="1"/>
</dbReference>
<evidence type="ECO:0000256" key="7">
    <source>
        <dbReference type="ARBA" id="ARBA00023180"/>
    </source>
</evidence>
<keyword evidence="7" id="KW-0325">Glycoprotein</keyword>
<sequence length="576" mass="64307">MGSFQLENKGDETKGKPHRGQWKNGCEFTLSLIGYGVGLGNVWRFPYLCARYGGAVFLIPYAVFVVLLAFPMTLLELSIGQYSGKGAYDVWDICPALRGIGAGMIGVSFFFCLYTNILSWILYYLYNSFSSPLPWTTCDNWWNTDTCFVRNKMVGNYSLLTEAQNKISNSSLIQTSTEEFWNYNVLRISSGLDDIGAIQWHLVISLVIAWIMVFLCILKGVKSVGKVVYVTAIAPYILVTIILIRAVTLPGAIDGIKFYIIRDFSKLADPQIWMTAMIQVFFSMGIGRGVLITMASYNKFNNNVMRDTIIYCIVCVGTSFYVGLAVFAVLGFMSHETGIGVDEIASAGPGLAFITYPEALARLPIPQLWSVLFFLMMVCVALDSMFFSVEVCVTTINDLIPNVTPRKRLMVTAATCLIMFLATLIFTTQAGLYILRLVDWYMASVTVFLTSAFEAIIIGRIYGADRFLDDMEKMLGKRPSVLFKIHWQYKNPISLIGLLVFTLVTYQPPSYGDDQYPSYAATIGWIIALITAVPIPIFMIKEIGSRKGSIIQRVKRAFVPNDRWGPAKGYGPVGQM</sequence>
<feature type="transmembrane region" description="Helical" evidence="11">
    <location>
        <begin position="272"/>
        <end position="297"/>
    </location>
</feature>
<feature type="transmembrane region" description="Helical" evidence="11">
    <location>
        <begin position="309"/>
        <end position="333"/>
    </location>
</feature>
<keyword evidence="13" id="KW-1185">Reference proteome</keyword>
<dbReference type="EMBL" id="JAZGQO010000018">
    <property type="protein sequence ID" value="KAK6168092.1"/>
    <property type="molecule type" value="Genomic_DNA"/>
</dbReference>
<dbReference type="Pfam" id="PF00209">
    <property type="entry name" value="SNF"/>
    <property type="match status" value="1"/>
</dbReference>
<feature type="transmembrane region" description="Helical" evidence="11">
    <location>
        <begin position="519"/>
        <end position="540"/>
    </location>
</feature>
<dbReference type="PROSITE" id="PS00754">
    <property type="entry name" value="NA_NEUROTRAN_SYMP_2"/>
    <property type="match status" value="1"/>
</dbReference>
<dbReference type="GO" id="GO:0046872">
    <property type="term" value="F:metal ion binding"/>
    <property type="evidence" value="ECO:0007669"/>
    <property type="project" value="UniProtKB-KW"/>
</dbReference>
<feature type="transmembrane region" description="Helical" evidence="11">
    <location>
        <begin position="489"/>
        <end position="507"/>
    </location>
</feature>
<feature type="binding site" evidence="8">
    <location>
        <position position="34"/>
    </location>
    <ligand>
        <name>Na(+)</name>
        <dbReference type="ChEBI" id="CHEBI:29101"/>
        <label>1</label>
    </ligand>
</feature>
<feature type="transmembrane region" description="Helical" evidence="11">
    <location>
        <begin position="52"/>
        <end position="75"/>
    </location>
</feature>
<feature type="binding site" evidence="8">
    <location>
        <position position="41"/>
    </location>
    <ligand>
        <name>Na(+)</name>
        <dbReference type="ChEBI" id="CHEBI:29101"/>
        <label>1</label>
    </ligand>
</feature>
<dbReference type="InterPro" id="IPR037272">
    <property type="entry name" value="SNS_sf"/>
</dbReference>
<comment type="subcellular location">
    <subcellularLocation>
        <location evidence="1">Membrane</location>
        <topology evidence="1">Multi-pass membrane protein</topology>
    </subcellularLocation>
</comment>
<keyword evidence="8" id="KW-0915">Sodium</keyword>
<feature type="binding site" evidence="8">
    <location>
        <position position="384"/>
    </location>
    <ligand>
        <name>Na(+)</name>
        <dbReference type="ChEBI" id="CHEBI:29101"/>
        <label>1</label>
    </ligand>
</feature>